<dbReference type="EMBL" id="JAUSWG010000003">
    <property type="protein sequence ID" value="MDQ0555842.1"/>
    <property type="molecule type" value="Genomic_DNA"/>
</dbReference>
<dbReference type="Proteomes" id="UP001232584">
    <property type="component" value="Unassembled WGS sequence"/>
</dbReference>
<dbReference type="SUPFAM" id="SSF88659">
    <property type="entry name" value="Sigma3 and sigma4 domains of RNA polymerase sigma factors"/>
    <property type="match status" value="1"/>
</dbReference>
<reference evidence="2 3" key="1">
    <citation type="submission" date="2023-07" db="EMBL/GenBank/DDBJ databases">
        <title>Genomic Encyclopedia of Type Strains, Phase IV (KMG-IV): sequencing the most valuable type-strain genomes for metagenomic binning, comparative biology and taxonomic classification.</title>
        <authorList>
            <person name="Goeker M."/>
        </authorList>
    </citation>
    <scope>NUCLEOTIDE SEQUENCE [LARGE SCALE GENOMIC DNA]</scope>
    <source>
        <strain evidence="2 3">DSM 15049</strain>
    </source>
</reference>
<name>A0ABU0MY51_9FIRM</name>
<keyword evidence="3" id="KW-1185">Reference proteome</keyword>
<feature type="domain" description="RNA polymerase sigma-70 region 4" evidence="1">
    <location>
        <begin position="121"/>
        <end position="168"/>
    </location>
</feature>
<proteinExistence type="predicted"/>
<comment type="caution">
    <text evidence="2">The sequence shown here is derived from an EMBL/GenBank/DDBJ whole genome shotgun (WGS) entry which is preliminary data.</text>
</comment>
<sequence length="171" mass="20749">MHKLGDLVVLYKSGEKDALMEIINKFKPVINKFKRNSYCEDMDSELILFMITLLEKMPMREEFLKDEKIVFSYILKCLKNKYMRVNKKYYNQYNREFVDDDILNYKEYYLLESDIEFQDIIKDLSDCEKNILNKRYICNLSESDIARELKTSRQYINKVHKKALTKLKNIY</sequence>
<evidence type="ECO:0000313" key="3">
    <source>
        <dbReference type="Proteomes" id="UP001232584"/>
    </source>
</evidence>
<evidence type="ECO:0000313" key="2">
    <source>
        <dbReference type="EMBL" id="MDQ0555842.1"/>
    </source>
</evidence>
<dbReference type="RefSeq" id="WP_307503868.1">
    <property type="nucleotide sequence ID" value="NZ_BAAACE010000001.1"/>
</dbReference>
<accession>A0ABU0MY51</accession>
<dbReference type="Gene3D" id="1.20.140.160">
    <property type="match status" value="1"/>
</dbReference>
<dbReference type="InterPro" id="IPR013324">
    <property type="entry name" value="RNA_pol_sigma_r3/r4-like"/>
</dbReference>
<dbReference type="InterPro" id="IPR007630">
    <property type="entry name" value="RNA_pol_sigma70_r4"/>
</dbReference>
<organism evidence="2 3">
    <name type="scientific">Paraclostridium ghonii</name>
    <dbReference type="NCBI Taxonomy" id="29358"/>
    <lineage>
        <taxon>Bacteria</taxon>
        <taxon>Bacillati</taxon>
        <taxon>Bacillota</taxon>
        <taxon>Clostridia</taxon>
        <taxon>Peptostreptococcales</taxon>
        <taxon>Peptostreptococcaceae</taxon>
        <taxon>Paraclostridium</taxon>
    </lineage>
</organism>
<gene>
    <name evidence="2" type="ORF">QOZ92_000955</name>
</gene>
<dbReference type="Pfam" id="PF04545">
    <property type="entry name" value="Sigma70_r4"/>
    <property type="match status" value="1"/>
</dbReference>
<evidence type="ECO:0000259" key="1">
    <source>
        <dbReference type="Pfam" id="PF04545"/>
    </source>
</evidence>
<protein>
    <recommendedName>
        <fullName evidence="1">RNA polymerase sigma-70 region 4 domain-containing protein</fullName>
    </recommendedName>
</protein>